<dbReference type="Pfam" id="PF08537">
    <property type="entry name" value="NBP1"/>
    <property type="match status" value="1"/>
</dbReference>
<feature type="compositionally biased region" description="Basic residues" evidence="2">
    <location>
        <begin position="166"/>
        <end position="192"/>
    </location>
</feature>
<feature type="region of interest" description="Disordered" evidence="2">
    <location>
        <begin position="164"/>
        <end position="198"/>
    </location>
</feature>
<dbReference type="Proteomes" id="UP000750334">
    <property type="component" value="Unassembled WGS sequence"/>
</dbReference>
<name>A0A9P6VWP5_MAUEX</name>
<evidence type="ECO:0000256" key="1">
    <source>
        <dbReference type="SAM" id="Coils"/>
    </source>
</evidence>
<feature type="compositionally biased region" description="Polar residues" evidence="2">
    <location>
        <begin position="316"/>
        <end position="336"/>
    </location>
</feature>
<feature type="compositionally biased region" description="Low complexity" evidence="2">
    <location>
        <begin position="15"/>
        <end position="29"/>
    </location>
</feature>
<protein>
    <submittedName>
        <fullName evidence="3">Uncharacterized protein</fullName>
    </submittedName>
</protein>
<evidence type="ECO:0000313" key="3">
    <source>
        <dbReference type="EMBL" id="KAG0657939.1"/>
    </source>
</evidence>
<feature type="region of interest" description="Disordered" evidence="2">
    <location>
        <begin position="57"/>
        <end position="111"/>
    </location>
</feature>
<comment type="caution">
    <text evidence="3">The sequence shown here is derived from an EMBL/GenBank/DDBJ whole genome shotgun (WGS) entry which is preliminary data.</text>
</comment>
<dbReference type="EMBL" id="PUHR01000224">
    <property type="protein sequence ID" value="KAG0657939.1"/>
    <property type="molecule type" value="Genomic_DNA"/>
</dbReference>
<feature type="compositionally biased region" description="Polar residues" evidence="2">
    <location>
        <begin position="352"/>
        <end position="366"/>
    </location>
</feature>
<evidence type="ECO:0000256" key="2">
    <source>
        <dbReference type="SAM" id="MobiDB-lite"/>
    </source>
</evidence>
<feature type="compositionally biased region" description="Polar residues" evidence="2">
    <location>
        <begin position="30"/>
        <end position="44"/>
    </location>
</feature>
<feature type="compositionally biased region" description="Basic and acidic residues" evidence="2">
    <location>
        <begin position="295"/>
        <end position="313"/>
    </location>
</feature>
<feature type="region of interest" description="Disordered" evidence="2">
    <location>
        <begin position="352"/>
        <end position="375"/>
    </location>
</feature>
<sequence length="375" mass="43571">MAVTRGSRSQSENTSRVSQSSVRSGSNRSMTETNPDGTMDVGNSNIEISQSGIHQLSQLDTDRGNDTYITGSDRNSSTFNGNNSMKRKRTRTHQDSYDDNDNGDDERYNDTSYFDETMDESFDQSDLNHNYQSRRKHTKKRGKLHSLFNSIKSFFFTAETPDNTNRRKLRKKRKYYSRHPNSRHLHSRKGLNRKSSNNYNNTLRETVLERERQNRNMIQNGNNFSNPRDLQRQRQLSMTNDTLSNRVTLLQRQLRVANEDLKFAKEKNVLFEKLLDDANIDRSYVKSRRDIRNLEKHNIKPQDELPPSPERKVNPLVTSSPIHRLNNNDQTDSTKLNLAPPKINFYSKYPTIPQTESLAMGNSKSLQTDEEPDNK</sequence>
<gene>
    <name evidence="3" type="ORF">C6P45_002311</name>
</gene>
<feature type="compositionally biased region" description="Polar residues" evidence="2">
    <location>
        <begin position="1"/>
        <end position="14"/>
    </location>
</feature>
<feature type="coiled-coil region" evidence="1">
    <location>
        <begin position="240"/>
        <end position="267"/>
    </location>
</feature>
<keyword evidence="4" id="KW-1185">Reference proteome</keyword>
<dbReference type="OrthoDB" id="4053251at2759"/>
<dbReference type="InterPro" id="IPR013743">
    <property type="entry name" value="NBP1/CSA1"/>
</dbReference>
<organism evidence="3 4">
    <name type="scientific">Maudiozyma exigua</name>
    <name type="common">Yeast</name>
    <name type="synonym">Kazachstania exigua</name>
    <dbReference type="NCBI Taxonomy" id="34358"/>
    <lineage>
        <taxon>Eukaryota</taxon>
        <taxon>Fungi</taxon>
        <taxon>Dikarya</taxon>
        <taxon>Ascomycota</taxon>
        <taxon>Saccharomycotina</taxon>
        <taxon>Saccharomycetes</taxon>
        <taxon>Saccharomycetales</taxon>
        <taxon>Saccharomycetaceae</taxon>
        <taxon>Maudiozyma</taxon>
    </lineage>
</organism>
<evidence type="ECO:0000313" key="4">
    <source>
        <dbReference type="Proteomes" id="UP000750334"/>
    </source>
</evidence>
<feature type="region of interest" description="Disordered" evidence="2">
    <location>
        <begin position="1"/>
        <end position="44"/>
    </location>
</feature>
<dbReference type="AlphaFoldDB" id="A0A9P6VWP5"/>
<accession>A0A9P6VWP5</accession>
<keyword evidence="1" id="KW-0175">Coiled coil</keyword>
<feature type="compositionally biased region" description="Polar residues" evidence="2">
    <location>
        <begin position="67"/>
        <end position="84"/>
    </location>
</feature>
<reference evidence="3 4" key="1">
    <citation type="submission" date="2020-11" db="EMBL/GenBank/DDBJ databases">
        <title>Kefir isolates.</title>
        <authorList>
            <person name="Marcisauskas S."/>
            <person name="Kim Y."/>
            <person name="Blasche S."/>
        </authorList>
    </citation>
    <scope>NUCLEOTIDE SEQUENCE [LARGE SCALE GENOMIC DNA]</scope>
    <source>
        <strain evidence="3 4">OG2</strain>
    </source>
</reference>
<feature type="region of interest" description="Disordered" evidence="2">
    <location>
        <begin position="295"/>
        <end position="339"/>
    </location>
</feature>
<proteinExistence type="predicted"/>